<evidence type="ECO:0000256" key="1">
    <source>
        <dbReference type="ARBA" id="ARBA00002591"/>
    </source>
</evidence>
<evidence type="ECO:0000313" key="11">
    <source>
        <dbReference type="EMBL" id="BBI98762.1"/>
    </source>
</evidence>
<dbReference type="InterPro" id="IPR000527">
    <property type="entry name" value="Flag_Lring"/>
</dbReference>
<comment type="subunit">
    <text evidence="4 9">The basal body constitutes a major portion of the flagellar organelle and consists of four rings (L,P,S, and M) mounted on a central rod.</text>
</comment>
<evidence type="ECO:0000256" key="2">
    <source>
        <dbReference type="ARBA" id="ARBA00004370"/>
    </source>
</evidence>
<dbReference type="GO" id="GO:0071973">
    <property type="term" value="P:bacterial-type flagellum-dependent cell motility"/>
    <property type="evidence" value="ECO:0007669"/>
    <property type="project" value="InterPro"/>
</dbReference>
<evidence type="ECO:0000256" key="5">
    <source>
        <dbReference type="ARBA" id="ARBA00022729"/>
    </source>
</evidence>
<dbReference type="PANTHER" id="PTHR34933:SF3">
    <property type="entry name" value="FLAGELLAR L-RING PROTEIN"/>
    <property type="match status" value="1"/>
</dbReference>
<comment type="function">
    <text evidence="1 9">Assembles around the rod to form the L-ring and probably protects the motor/basal body from shearing forces during rotation.</text>
</comment>
<keyword evidence="11" id="KW-0966">Cell projection</keyword>
<dbReference type="GO" id="GO:0003774">
    <property type="term" value="F:cytoskeletal motor activity"/>
    <property type="evidence" value="ECO:0007669"/>
    <property type="project" value="InterPro"/>
</dbReference>
<dbReference type="AlphaFoldDB" id="A0AAN1W015"/>
<evidence type="ECO:0000313" key="12">
    <source>
        <dbReference type="Proteomes" id="UP001319121"/>
    </source>
</evidence>
<evidence type="ECO:0000256" key="6">
    <source>
        <dbReference type="ARBA" id="ARBA00023136"/>
    </source>
</evidence>
<organism evidence="11 12">
    <name type="scientific">Ferrigenium kumadai</name>
    <dbReference type="NCBI Taxonomy" id="1682490"/>
    <lineage>
        <taxon>Bacteria</taxon>
        <taxon>Pseudomonadati</taxon>
        <taxon>Pseudomonadota</taxon>
        <taxon>Betaproteobacteria</taxon>
        <taxon>Nitrosomonadales</taxon>
        <taxon>Gallionellaceae</taxon>
        <taxon>Ferrigenium</taxon>
    </lineage>
</organism>
<protein>
    <recommendedName>
        <fullName evidence="9">Flagellar L-ring protein</fullName>
    </recommendedName>
    <alternativeName>
        <fullName evidence="9">Basal body L-ring protein</fullName>
    </alternativeName>
</protein>
<comment type="similarity">
    <text evidence="3 9">Belongs to the FlgH family.</text>
</comment>
<keyword evidence="9" id="KW-0449">Lipoprotein</keyword>
<keyword evidence="7 9" id="KW-0975">Bacterial flagellum</keyword>
<keyword evidence="8 9" id="KW-0998">Cell outer membrane</keyword>
<evidence type="ECO:0000256" key="4">
    <source>
        <dbReference type="ARBA" id="ARBA00011439"/>
    </source>
</evidence>
<comment type="subcellular location">
    <subcellularLocation>
        <location evidence="9">Cell outer membrane</location>
        <topology evidence="9">Lipid-anchor</topology>
    </subcellularLocation>
    <subcellularLocation>
        <location evidence="9">Bacterial flagellum basal body</location>
    </subcellularLocation>
    <subcellularLocation>
        <location evidence="2">Membrane</location>
    </subcellularLocation>
</comment>
<keyword evidence="6 9" id="KW-0472">Membrane</keyword>
<dbReference type="EMBL" id="AP019536">
    <property type="protein sequence ID" value="BBI98762.1"/>
    <property type="molecule type" value="Genomic_DNA"/>
</dbReference>
<keyword evidence="12" id="KW-1185">Reference proteome</keyword>
<accession>A0AAN1W015</accession>
<keyword evidence="11" id="KW-0282">Flagellum</keyword>
<dbReference type="RefSeq" id="WP_212786376.1">
    <property type="nucleotide sequence ID" value="NZ_AP019536.1"/>
</dbReference>
<keyword evidence="5 9" id="KW-0732">Signal</keyword>
<name>A0AAN1W015_9PROT</name>
<dbReference type="Pfam" id="PF02107">
    <property type="entry name" value="FlgH"/>
    <property type="match status" value="1"/>
</dbReference>
<dbReference type="KEGG" id="fku:FGKAn22_04550"/>
<evidence type="ECO:0000256" key="9">
    <source>
        <dbReference type="HAMAP-Rule" id="MF_00415"/>
    </source>
</evidence>
<evidence type="ECO:0000256" key="7">
    <source>
        <dbReference type="ARBA" id="ARBA00023143"/>
    </source>
</evidence>
<feature type="signal peptide" evidence="10">
    <location>
        <begin position="1"/>
        <end position="18"/>
    </location>
</feature>
<evidence type="ECO:0000256" key="3">
    <source>
        <dbReference type="ARBA" id="ARBA00006929"/>
    </source>
</evidence>
<dbReference type="PANTHER" id="PTHR34933">
    <property type="entry name" value="FLAGELLAR L-RING PROTEIN"/>
    <property type="match status" value="1"/>
</dbReference>
<dbReference type="Proteomes" id="UP001319121">
    <property type="component" value="Chromosome"/>
</dbReference>
<evidence type="ECO:0000256" key="8">
    <source>
        <dbReference type="ARBA" id="ARBA00023237"/>
    </source>
</evidence>
<dbReference type="HAMAP" id="MF_00415">
    <property type="entry name" value="FlgH"/>
    <property type="match status" value="1"/>
</dbReference>
<sequence length="224" mass="23374">MRNLLIAVSMMLMLAGCAAPSTNIQQPMTARPVAKAPVAYNDGAIFHAGQNQHPLFEDYRARNVGDTITINIVEKTSANDKSSASANHSSTLAATTPSITRNAATPKLLLTGMTLSGSTGGKYADNGASTGAVDFTGTITVTVIEVLSNGNLLVSGEKQVAVNTNNEYIRFSGVVNPTTIAAGNTVQSTQVADAHLEYKGRSGVLDTSSVMNVLGRLFLSVLPF</sequence>
<proteinExistence type="inferred from homology"/>
<dbReference type="PRINTS" id="PR01008">
    <property type="entry name" value="FLGLRINGFLGH"/>
</dbReference>
<dbReference type="PROSITE" id="PS51257">
    <property type="entry name" value="PROKAR_LIPOPROTEIN"/>
    <property type="match status" value="1"/>
</dbReference>
<evidence type="ECO:0000256" key="10">
    <source>
        <dbReference type="SAM" id="SignalP"/>
    </source>
</evidence>
<dbReference type="GO" id="GO:0009427">
    <property type="term" value="C:bacterial-type flagellum basal body, distal rod, L ring"/>
    <property type="evidence" value="ECO:0007669"/>
    <property type="project" value="InterPro"/>
</dbReference>
<dbReference type="GO" id="GO:0009279">
    <property type="term" value="C:cell outer membrane"/>
    <property type="evidence" value="ECO:0007669"/>
    <property type="project" value="UniProtKB-SubCell"/>
</dbReference>
<feature type="chain" id="PRO_5042928327" description="Flagellar L-ring protein" evidence="10">
    <location>
        <begin position="19"/>
        <end position="224"/>
    </location>
</feature>
<keyword evidence="11" id="KW-0969">Cilium</keyword>
<gene>
    <name evidence="9 11" type="primary">flgH</name>
    <name evidence="11" type="ORF">FGKAn22_04550</name>
</gene>
<reference evidence="11 12" key="1">
    <citation type="submission" date="2019-03" db="EMBL/GenBank/DDBJ databases">
        <title>Complete genome sequence of Ferrigenium kumadai strain An22, a microaerophilic iron-oxidizing bacterium isolated from a paddy field soil.</title>
        <authorList>
            <person name="Watanabe T."/>
            <person name="Asakawa S."/>
        </authorList>
    </citation>
    <scope>NUCLEOTIDE SEQUENCE [LARGE SCALE GENOMIC DNA]</scope>
    <source>
        <strain evidence="11 12">An22</strain>
    </source>
</reference>